<sequence>MWHKLTSNINKNFNQVVIGLSIVLIGGFLFADKNYFTWPPQLRPMMNSEYSDIFFVVLGLVLLYCAVTGNKNKVIHDITITVAGGATFVLLTEQLWHVLFAHNIEMTMAVIFDAVLFILIIRCAYTS</sequence>
<feature type="transmembrane region" description="Helical" evidence="1">
    <location>
        <begin position="12"/>
        <end position="30"/>
    </location>
</feature>
<evidence type="ECO:0000313" key="3">
    <source>
        <dbReference type="Proteomes" id="UP000265862"/>
    </source>
</evidence>
<comment type="caution">
    <text evidence="2">The sequence shown here is derived from an EMBL/GenBank/DDBJ whole genome shotgun (WGS) entry which is preliminary data.</text>
</comment>
<reference evidence="2 3" key="1">
    <citation type="submission" date="2018-07" db="EMBL/GenBank/DDBJ databases">
        <title>Genome sequences of six Lactobacillus spp. isolated from bumble bee guts.</title>
        <authorList>
            <person name="Motta E.V.S."/>
            <person name="Moran N.A."/>
        </authorList>
    </citation>
    <scope>NUCLEOTIDE SEQUENCE [LARGE SCALE GENOMIC DNA]</scope>
    <source>
        <strain evidence="2 3">OCC3</strain>
    </source>
</reference>
<feature type="transmembrane region" description="Helical" evidence="1">
    <location>
        <begin position="74"/>
        <end position="92"/>
    </location>
</feature>
<proteinExistence type="predicted"/>
<protein>
    <submittedName>
        <fullName evidence="2">Uncharacterized protein</fullName>
    </submittedName>
</protein>
<feature type="transmembrane region" description="Helical" evidence="1">
    <location>
        <begin position="50"/>
        <end position="67"/>
    </location>
</feature>
<accession>A0A396SNF4</accession>
<feature type="transmembrane region" description="Helical" evidence="1">
    <location>
        <begin position="104"/>
        <end position="125"/>
    </location>
</feature>
<dbReference type="EMBL" id="QOCV01000011">
    <property type="protein sequence ID" value="RHW53725.1"/>
    <property type="molecule type" value="Genomic_DNA"/>
</dbReference>
<evidence type="ECO:0000256" key="1">
    <source>
        <dbReference type="SAM" id="Phobius"/>
    </source>
</evidence>
<name>A0A396SNF4_9LACO</name>
<keyword evidence="1" id="KW-1133">Transmembrane helix</keyword>
<organism evidence="2 3">
    <name type="scientific">Lactobacillus bombicola</name>
    <dbReference type="NCBI Taxonomy" id="1505723"/>
    <lineage>
        <taxon>Bacteria</taxon>
        <taxon>Bacillati</taxon>
        <taxon>Bacillota</taxon>
        <taxon>Bacilli</taxon>
        <taxon>Lactobacillales</taxon>
        <taxon>Lactobacillaceae</taxon>
        <taxon>Lactobacillus</taxon>
    </lineage>
</organism>
<gene>
    <name evidence="2" type="ORF">DS835_07240</name>
</gene>
<dbReference type="Proteomes" id="UP000265862">
    <property type="component" value="Unassembled WGS sequence"/>
</dbReference>
<keyword evidence="1" id="KW-0812">Transmembrane</keyword>
<dbReference type="RefSeq" id="WP_118898243.1">
    <property type="nucleotide sequence ID" value="NZ_QOCV01000011.1"/>
</dbReference>
<dbReference type="AlphaFoldDB" id="A0A396SNF4"/>
<keyword evidence="1" id="KW-0472">Membrane</keyword>
<evidence type="ECO:0000313" key="2">
    <source>
        <dbReference type="EMBL" id="RHW53725.1"/>
    </source>
</evidence>